<dbReference type="InterPro" id="IPR038506">
    <property type="entry name" value="GLE1-like_sf"/>
</dbReference>
<evidence type="ECO:0000313" key="12">
    <source>
        <dbReference type="EMBL" id="KAF5940044.1"/>
    </source>
</evidence>
<feature type="coiled-coil region" evidence="11">
    <location>
        <begin position="348"/>
        <end position="379"/>
    </location>
</feature>
<dbReference type="GO" id="GO:0000822">
    <property type="term" value="F:inositol hexakisphosphate binding"/>
    <property type="evidence" value="ECO:0007669"/>
    <property type="project" value="TreeGrafter"/>
</dbReference>
<evidence type="ECO:0000256" key="7">
    <source>
        <dbReference type="ARBA" id="ARBA00023132"/>
    </source>
</evidence>
<dbReference type="Pfam" id="PF07817">
    <property type="entry name" value="GLE1"/>
    <property type="match status" value="1"/>
</dbReference>
<evidence type="ECO:0000256" key="8">
    <source>
        <dbReference type="ARBA" id="ARBA00023242"/>
    </source>
</evidence>
<comment type="caution">
    <text evidence="12">The sequence shown here is derived from an EMBL/GenBank/DDBJ whole genome shotgun (WGS) entry which is preliminary data.</text>
</comment>
<keyword evidence="3" id="KW-0813">Transport</keyword>
<keyword evidence="4" id="KW-0509">mRNA transport</keyword>
<dbReference type="GO" id="GO:0005543">
    <property type="term" value="F:phospholipid binding"/>
    <property type="evidence" value="ECO:0007669"/>
    <property type="project" value="TreeGrafter"/>
</dbReference>
<keyword evidence="8" id="KW-0539">Nucleus</keyword>
<keyword evidence="11" id="KW-0175">Coiled coil</keyword>
<dbReference type="GO" id="GO:0031369">
    <property type="term" value="F:translation initiation factor binding"/>
    <property type="evidence" value="ECO:0007669"/>
    <property type="project" value="TreeGrafter"/>
</dbReference>
<reference evidence="12 13" key="2">
    <citation type="submission" date="2020-07" db="EMBL/GenBank/DDBJ databases">
        <title>Genome assembly of wild tea tree DASZ reveals pedigree and selection history of tea varieties.</title>
        <authorList>
            <person name="Zhang W."/>
        </authorList>
    </citation>
    <scope>NUCLEOTIDE SEQUENCE [LARGE SCALE GENOMIC DNA]</scope>
    <source>
        <strain evidence="13">cv. G240</strain>
        <tissue evidence="12">Leaf</tissue>
    </source>
</reference>
<evidence type="ECO:0000256" key="11">
    <source>
        <dbReference type="SAM" id="Coils"/>
    </source>
</evidence>
<dbReference type="EMBL" id="JACBKZ010000010">
    <property type="protein sequence ID" value="KAF5940044.1"/>
    <property type="molecule type" value="Genomic_DNA"/>
</dbReference>
<proteinExistence type="inferred from homology"/>
<name>A0A7J7GKS6_CAMSI</name>
<comment type="subcellular location">
    <subcellularLocation>
        <location evidence="1">Nucleus</location>
        <location evidence="1">Nuclear pore complex</location>
    </subcellularLocation>
</comment>
<evidence type="ECO:0000256" key="1">
    <source>
        <dbReference type="ARBA" id="ARBA00004567"/>
    </source>
</evidence>
<evidence type="ECO:0000256" key="9">
    <source>
        <dbReference type="ARBA" id="ARBA00026227"/>
    </source>
</evidence>
<evidence type="ECO:0000256" key="5">
    <source>
        <dbReference type="ARBA" id="ARBA00022927"/>
    </source>
</evidence>
<dbReference type="GO" id="GO:0005737">
    <property type="term" value="C:cytoplasm"/>
    <property type="evidence" value="ECO:0007669"/>
    <property type="project" value="TreeGrafter"/>
</dbReference>
<comment type="similarity">
    <text evidence="2">Belongs to the GLE1 family.</text>
</comment>
<organism evidence="12 13">
    <name type="scientific">Camellia sinensis</name>
    <name type="common">Tea plant</name>
    <name type="synonym">Thea sinensis</name>
    <dbReference type="NCBI Taxonomy" id="4442"/>
    <lineage>
        <taxon>Eukaryota</taxon>
        <taxon>Viridiplantae</taxon>
        <taxon>Streptophyta</taxon>
        <taxon>Embryophyta</taxon>
        <taxon>Tracheophyta</taxon>
        <taxon>Spermatophyta</taxon>
        <taxon>Magnoliopsida</taxon>
        <taxon>eudicotyledons</taxon>
        <taxon>Gunneridae</taxon>
        <taxon>Pentapetalae</taxon>
        <taxon>asterids</taxon>
        <taxon>Ericales</taxon>
        <taxon>Theaceae</taxon>
        <taxon>Camellia</taxon>
    </lineage>
</organism>
<evidence type="ECO:0000313" key="13">
    <source>
        <dbReference type="Proteomes" id="UP000593564"/>
    </source>
</evidence>
<evidence type="ECO:0000256" key="2">
    <source>
        <dbReference type="ARBA" id="ARBA00011056"/>
    </source>
</evidence>
<evidence type="ECO:0000256" key="4">
    <source>
        <dbReference type="ARBA" id="ARBA00022816"/>
    </source>
</evidence>
<dbReference type="InterPro" id="IPR012476">
    <property type="entry name" value="GLE1"/>
</dbReference>
<dbReference type="PANTHER" id="PTHR12960">
    <property type="entry name" value="GLE-1-RELATED"/>
    <property type="match status" value="1"/>
</dbReference>
<keyword evidence="6" id="KW-0811">Translocation</keyword>
<keyword evidence="5" id="KW-0653">Protein transport</keyword>
<evidence type="ECO:0000256" key="10">
    <source>
        <dbReference type="ARBA" id="ARBA00029983"/>
    </source>
</evidence>
<keyword evidence="13" id="KW-1185">Reference proteome</keyword>
<dbReference type="GO" id="GO:0015031">
    <property type="term" value="P:protein transport"/>
    <property type="evidence" value="ECO:0007669"/>
    <property type="project" value="UniProtKB-KW"/>
</dbReference>
<protein>
    <recommendedName>
        <fullName evidence="9">mRNA export factor GLE1</fullName>
    </recommendedName>
    <alternativeName>
        <fullName evidence="10">Nucleoporin GLE1</fullName>
    </alternativeName>
</protein>
<evidence type="ECO:0000256" key="6">
    <source>
        <dbReference type="ARBA" id="ARBA00023010"/>
    </source>
</evidence>
<gene>
    <name evidence="12" type="ORF">HYC85_021211</name>
</gene>
<dbReference type="PANTHER" id="PTHR12960:SF0">
    <property type="entry name" value="MRNA EXPORT FACTOR GLE1"/>
    <property type="match status" value="1"/>
</dbReference>
<reference evidence="13" key="1">
    <citation type="journal article" date="2020" name="Nat. Commun.">
        <title>Genome assembly of wild tea tree DASZ reveals pedigree and selection history of tea varieties.</title>
        <authorList>
            <person name="Zhang W."/>
            <person name="Zhang Y."/>
            <person name="Qiu H."/>
            <person name="Guo Y."/>
            <person name="Wan H."/>
            <person name="Zhang X."/>
            <person name="Scossa F."/>
            <person name="Alseekh S."/>
            <person name="Zhang Q."/>
            <person name="Wang P."/>
            <person name="Xu L."/>
            <person name="Schmidt M.H."/>
            <person name="Jia X."/>
            <person name="Li D."/>
            <person name="Zhu A."/>
            <person name="Guo F."/>
            <person name="Chen W."/>
            <person name="Ni D."/>
            <person name="Usadel B."/>
            <person name="Fernie A.R."/>
            <person name="Wen W."/>
        </authorList>
    </citation>
    <scope>NUCLEOTIDE SEQUENCE [LARGE SCALE GENOMIC DNA]</scope>
    <source>
        <strain evidence="13">cv. G240</strain>
    </source>
</reference>
<dbReference type="GO" id="GO:0016973">
    <property type="term" value="P:poly(A)+ mRNA export from nucleus"/>
    <property type="evidence" value="ECO:0007669"/>
    <property type="project" value="InterPro"/>
</dbReference>
<dbReference type="AlphaFoldDB" id="A0A7J7GKS6"/>
<evidence type="ECO:0000256" key="3">
    <source>
        <dbReference type="ARBA" id="ARBA00022448"/>
    </source>
</evidence>
<sequence length="782" mass="88521">MTGIFTYSANLPHYTCFLFTPSIIHYTQPSNPNSSISISISISISDHRPTTSDHHDHHSWSRPIATTSTFAAAISSSLPRPPLLCFEPNIHSRPTSSSLNPGAVKLELRCPQSVGGVVIDPHPDWSFDSLLSELSSIEKRLNSSSPFPLPFTKTKFREVSSAKSVVKGGFVMRVDETENVEEDIQEEDHDRRLVAGRRFTCDEFYISDDSEDESPHETQYLLMEKVGLVEGALSELTHEHRLSITEEIRNQILALETDLLNENKKFTSSLAQVKKYTEARREMHRKLDMQYQRRIAEALDNHLTAIQRDHEHKSQIEERKIRDDAAIEEAKRREKALQEEKLWQEKVRAETEARLEAEKKRAEEAKAAALEAAEKVAAEDLARAAAAVVAPKEATSGSGILNDQSNKSGSDGVKKVQQAGNIIKCAESALTLEEKRLQIYKEVAVKNEALGLGASSVYGSHVSKIQRLIKQVSGTKENIRNKVDQLTKIFFDSSWPQSISIAMFAEKIIDQCVNPNKALFAYAHVIVLVASQVPLAMDLVLAKLNRVCIYTVPKYINYSKSAFDTNEAYHKAIGYKEEDGEIESEESYVSRIESYMKLYGALVQVESVQNRHGMGEGWAWLARFLNALPANLYTAVALQAFLEAAGFGLYRRYKSHFKKLLNVIYRDFVNALKQRGGDAKLNKVITSIQTYIESNRFLEEPEGRSLQGSLLSHTFVPESEYSEPSYHRPANMYNVHRIHKKTPHRVCYLSVKHCPIFVDRKLESFWFYCSRNFIQHDVVYIS</sequence>
<keyword evidence="7" id="KW-0906">Nuclear pore complex</keyword>
<dbReference type="GO" id="GO:0044614">
    <property type="term" value="C:nuclear pore cytoplasmic filaments"/>
    <property type="evidence" value="ECO:0007669"/>
    <property type="project" value="TreeGrafter"/>
</dbReference>
<accession>A0A7J7GKS6</accession>
<dbReference type="Proteomes" id="UP000593564">
    <property type="component" value="Unassembled WGS sequence"/>
</dbReference>
<dbReference type="Gene3D" id="1.25.40.510">
    <property type="entry name" value="GLE1-like"/>
    <property type="match status" value="1"/>
</dbReference>